<gene>
    <name evidence="7" type="ORF">E7747_05265</name>
</gene>
<dbReference type="InterPro" id="IPR006140">
    <property type="entry name" value="D-isomer_DH_NAD-bd"/>
</dbReference>
<name>A0A4P7W1U2_9BACT</name>
<dbReference type="PANTHER" id="PTHR43761:SF1">
    <property type="entry name" value="D-ISOMER SPECIFIC 2-HYDROXYACID DEHYDROGENASE CATALYTIC DOMAIN-CONTAINING PROTEIN-RELATED"/>
    <property type="match status" value="1"/>
</dbReference>
<dbReference type="SUPFAM" id="SSF52283">
    <property type="entry name" value="Formate/glycerate dehydrogenase catalytic domain-like"/>
    <property type="match status" value="1"/>
</dbReference>
<feature type="domain" description="D-isomer specific 2-hydroxyacid dehydrogenase catalytic" evidence="5">
    <location>
        <begin position="19"/>
        <end position="312"/>
    </location>
</feature>
<dbReference type="InterPro" id="IPR006139">
    <property type="entry name" value="D-isomer_2_OHA_DH_cat_dom"/>
</dbReference>
<dbReference type="Gene3D" id="3.40.50.720">
    <property type="entry name" value="NAD(P)-binding Rossmann-like Domain"/>
    <property type="match status" value="2"/>
</dbReference>
<keyword evidence="2 4" id="KW-0560">Oxidoreductase</keyword>
<dbReference type="SUPFAM" id="SSF51735">
    <property type="entry name" value="NAD(P)-binding Rossmann-fold domains"/>
    <property type="match status" value="1"/>
</dbReference>
<proteinExistence type="inferred from homology"/>
<evidence type="ECO:0000256" key="3">
    <source>
        <dbReference type="ARBA" id="ARBA00023027"/>
    </source>
</evidence>
<dbReference type="KEGG" id="ddb:E7747_05265"/>
<reference evidence="8" key="1">
    <citation type="submission" date="2019-02" db="EMBL/GenBank/DDBJ databases">
        <title>Isolation and identification of novel species under the genus Muribaculum.</title>
        <authorList>
            <person name="Miyake S."/>
            <person name="Ding Y."/>
            <person name="Low A."/>
            <person name="Soh M."/>
            <person name="Seedorf H."/>
        </authorList>
    </citation>
    <scope>NUCLEOTIDE SEQUENCE [LARGE SCALE GENOMIC DNA]</scope>
    <source>
        <strain evidence="8">H5</strain>
    </source>
</reference>
<dbReference type="InterPro" id="IPR050418">
    <property type="entry name" value="D-iso_2-hydroxyacid_DH_PdxB"/>
</dbReference>
<dbReference type="PANTHER" id="PTHR43761">
    <property type="entry name" value="D-ISOMER SPECIFIC 2-HYDROXYACID DEHYDROGENASE FAMILY PROTEIN (AFU_ORTHOLOGUE AFUA_1G13630)"/>
    <property type="match status" value="1"/>
</dbReference>
<protein>
    <submittedName>
        <fullName evidence="7">D-2-hydroxyacid dehydrogenase</fullName>
    </submittedName>
</protein>
<dbReference type="Pfam" id="PF00389">
    <property type="entry name" value="2-Hacid_dh"/>
    <property type="match status" value="1"/>
</dbReference>
<comment type="similarity">
    <text evidence="1 4">Belongs to the D-isomer specific 2-hydroxyacid dehydrogenase family.</text>
</comment>
<feature type="domain" description="D-isomer specific 2-hydroxyacid dehydrogenase NAD-binding" evidence="6">
    <location>
        <begin position="108"/>
        <end position="284"/>
    </location>
</feature>
<evidence type="ECO:0000256" key="1">
    <source>
        <dbReference type="ARBA" id="ARBA00005854"/>
    </source>
</evidence>
<dbReference type="InterPro" id="IPR036291">
    <property type="entry name" value="NAD(P)-bd_dom_sf"/>
</dbReference>
<dbReference type="RefSeq" id="WP_136414551.1">
    <property type="nucleotide sequence ID" value="NZ_CP039396.1"/>
</dbReference>
<dbReference type="Proteomes" id="UP000297149">
    <property type="component" value="Chromosome"/>
</dbReference>
<dbReference type="GO" id="GO:0016616">
    <property type="term" value="F:oxidoreductase activity, acting on the CH-OH group of donors, NAD or NADP as acceptor"/>
    <property type="evidence" value="ECO:0007669"/>
    <property type="project" value="InterPro"/>
</dbReference>
<dbReference type="FunFam" id="3.40.50.720:FF:000203">
    <property type="entry name" value="D-3-phosphoglycerate dehydrogenase (SerA)"/>
    <property type="match status" value="1"/>
</dbReference>
<evidence type="ECO:0000256" key="2">
    <source>
        <dbReference type="ARBA" id="ARBA00023002"/>
    </source>
</evidence>
<dbReference type="InterPro" id="IPR029753">
    <property type="entry name" value="D-isomer_DH_CS"/>
</dbReference>
<dbReference type="PROSITE" id="PS00671">
    <property type="entry name" value="D_2_HYDROXYACID_DH_3"/>
    <property type="match status" value="1"/>
</dbReference>
<dbReference type="Pfam" id="PF02826">
    <property type="entry name" value="2-Hacid_dh_C"/>
    <property type="match status" value="1"/>
</dbReference>
<accession>A0A4P7W1U2</accession>
<dbReference type="EMBL" id="CP039396">
    <property type="protein sequence ID" value="QCD41742.1"/>
    <property type="molecule type" value="Genomic_DNA"/>
</dbReference>
<evidence type="ECO:0000313" key="7">
    <source>
        <dbReference type="EMBL" id="QCD41742.1"/>
    </source>
</evidence>
<organism evidence="7 8">
    <name type="scientific">Duncaniella dubosii</name>
    <dbReference type="NCBI Taxonomy" id="2518971"/>
    <lineage>
        <taxon>Bacteria</taxon>
        <taxon>Pseudomonadati</taxon>
        <taxon>Bacteroidota</taxon>
        <taxon>Bacteroidia</taxon>
        <taxon>Bacteroidales</taxon>
        <taxon>Muribaculaceae</taxon>
        <taxon>Duncaniella</taxon>
    </lineage>
</organism>
<dbReference type="GO" id="GO:0051287">
    <property type="term" value="F:NAD binding"/>
    <property type="evidence" value="ECO:0007669"/>
    <property type="project" value="InterPro"/>
</dbReference>
<evidence type="ECO:0000313" key="8">
    <source>
        <dbReference type="Proteomes" id="UP000297149"/>
    </source>
</evidence>
<dbReference type="CDD" id="cd12162">
    <property type="entry name" value="2-Hacid_dh_4"/>
    <property type="match status" value="1"/>
</dbReference>
<evidence type="ECO:0000259" key="6">
    <source>
        <dbReference type="Pfam" id="PF02826"/>
    </source>
</evidence>
<evidence type="ECO:0000256" key="4">
    <source>
        <dbReference type="RuleBase" id="RU003719"/>
    </source>
</evidence>
<evidence type="ECO:0000259" key="5">
    <source>
        <dbReference type="Pfam" id="PF00389"/>
    </source>
</evidence>
<dbReference type="AlphaFoldDB" id="A0A4P7W1U2"/>
<sequence length="314" mass="34056">MEKIVILDGYVANSGDLSWNALENLGEVTVYDRTAPGEVVERANDATAIYTNKVVITDEIMEALPALKFIGVLATGYNNVDIEAAHRREIAVCNVPAYSTDSVAQLVFAHLLHIINTIGDYAESVNKGEWSGNKDFSYRLTPFNELAGMTIGIIGMGNIGRRVAAIAQAFGMKVITNSKRELPEGVERVSLDTLFSQSDVISLNSALTPTTKGIVNREAIAKMKPSAILINTSRGPLVDEEALAEALREERIAAAGIDVLCEEPPRHGSPLIGCPRCYVTPHIAWQSTQARKRLIDISIENLKSSIGNNPQNLV</sequence>
<keyword evidence="3" id="KW-0520">NAD</keyword>
<keyword evidence="8" id="KW-1185">Reference proteome</keyword>